<gene>
    <name evidence="3" type="ORF">M9Y10_038735</name>
</gene>
<keyword evidence="1" id="KW-0677">Repeat</keyword>
<evidence type="ECO:0000256" key="2">
    <source>
        <dbReference type="ARBA" id="ARBA00022786"/>
    </source>
</evidence>
<comment type="caution">
    <text evidence="3">The sequence shown here is derived from an EMBL/GenBank/DDBJ whole genome shotgun (WGS) entry which is preliminary data.</text>
</comment>
<protein>
    <recommendedName>
        <fullName evidence="5">TATA-binding protein interacting (TIP20) domain-containing protein</fullName>
    </recommendedName>
</protein>
<accession>A0ABR2K9U2</accession>
<evidence type="ECO:0000313" key="4">
    <source>
        <dbReference type="Proteomes" id="UP001470230"/>
    </source>
</evidence>
<dbReference type="InterPro" id="IPR016024">
    <property type="entry name" value="ARM-type_fold"/>
</dbReference>
<evidence type="ECO:0000313" key="3">
    <source>
        <dbReference type="EMBL" id="KAK8887682.1"/>
    </source>
</evidence>
<keyword evidence="2" id="KW-0833">Ubl conjugation pathway</keyword>
<keyword evidence="4" id="KW-1185">Reference proteome</keyword>
<evidence type="ECO:0000256" key="1">
    <source>
        <dbReference type="ARBA" id="ARBA00022737"/>
    </source>
</evidence>
<dbReference type="Gene3D" id="1.25.10.10">
    <property type="entry name" value="Leucine-rich Repeat Variant"/>
    <property type="match status" value="1"/>
</dbReference>
<proteinExistence type="predicted"/>
<evidence type="ECO:0008006" key="5">
    <source>
        <dbReference type="Google" id="ProtNLM"/>
    </source>
</evidence>
<dbReference type="SUPFAM" id="SSF48371">
    <property type="entry name" value="ARM repeat"/>
    <property type="match status" value="2"/>
</dbReference>
<dbReference type="PANTHER" id="PTHR12696">
    <property type="entry name" value="TIP120"/>
    <property type="match status" value="1"/>
</dbReference>
<reference evidence="3 4" key="1">
    <citation type="submission" date="2024-04" db="EMBL/GenBank/DDBJ databases">
        <title>Tritrichomonas musculus Genome.</title>
        <authorList>
            <person name="Alves-Ferreira E."/>
            <person name="Grigg M."/>
            <person name="Lorenzi H."/>
            <person name="Galac M."/>
        </authorList>
    </citation>
    <scope>NUCLEOTIDE SEQUENCE [LARGE SCALE GENOMIC DNA]</scope>
    <source>
        <strain evidence="3 4">EAF2021</strain>
    </source>
</reference>
<dbReference type="Proteomes" id="UP001470230">
    <property type="component" value="Unassembled WGS sequence"/>
</dbReference>
<organism evidence="3 4">
    <name type="scientific">Tritrichomonas musculus</name>
    <dbReference type="NCBI Taxonomy" id="1915356"/>
    <lineage>
        <taxon>Eukaryota</taxon>
        <taxon>Metamonada</taxon>
        <taxon>Parabasalia</taxon>
        <taxon>Tritrichomonadida</taxon>
        <taxon>Tritrichomonadidae</taxon>
        <taxon>Tritrichomonas</taxon>
    </lineage>
</organism>
<sequence>MTQQTTWRFPDFKRQMASTDIDDLINALKNFIDYLQTTETLSDIKNNEQIYNIVINCLDTPQYTMISDPIKKHHCLQVLLLLSTRIPIGNLKKFIDKILTRALSKQADALLSDYSLLMVDIFSALVNSDKARQETYIKYAAQRCLEEIYPRVESSSMSSNTPPLMILTSLIENLGTLLTDKQFSNLYDKMISLIENKNLGSGKISYASDLSSLAKIWAVYVNPDLLQKFIKALINQINKESPLAFTVFTTLVISNPLSFSSNINFLIDLYFNKADLLVQKGLDASSEEIKEAEASINALNAVICAFAKWFVSSASSYCELSFDLFTYGVEAPVFQSSSEIHKYSDSEFEVQEEDDDIIDTEPNEDDEFINDDDINNDDEQFGDESYTIRKAINVFAQSLIKYFPDTFMQTFLENEDRQKYTLNFIVDPDSSSKAVSLKTLILFAKSEKSKISPKVLKNWINAFINEINKPAQKDYSIIYSALSELLLVYPDLITTNSLSIVDSILKTQSFNQKTQNKQQQIIIQSMLELFNTIITGTVKTNEITPLICQILIPLINQNTVLQPLLYTSTLLFSKATADSIKPITALNKKIIEISKTECAHKIYAIDPLSVYVCLFSKTDKACASESVSAILNLEHQGLSFHKNALSAIALIASSPSHSIISSVSKKVFAIIQKHISSPSIDPALLYRSLWAFNSCLQGESLFAPKECESIVPIISKYILFNDNRIKSIVITILRNLSSLESVSTNLIPHLSELFISKDILTYQIIEGISEIFAKVKEEKLNSMVSTLIEKGKSLSNKPDSERNASNIALFVGSIVASRKTLREKVLKDFSNDISNKDVTKINPFSLRCIGEIGIRFSLAEDKSILDRILELVLSDNRLIFSSAAHSAGLIAANDSAIQTILPQIIDRMKKDIDRLSTWLSIIAKCLQRRQRVKTPAKIKFTDLFNYLVSLAGFTKETESTFVDCFDSILILEPSILASYFEKIALKNNASPILIRSICDYAENSLKTAEEVKPILAKIIPYLNPNEPSICSGAISFVNYSIRYEQLLSQIIPTFPTICKCVEVNDKHFFEEFYGTLSKKIDIGISMRVKSLDTISKLFSIIPDKLDIDIIINSCAKALDDPTNEVKIRTLSLIDQLCNNSISLPPIVKYILPKITNLEDANQPDYHQILIHLFAKLKVITKHSKVIAIEKILADITDKKLLKEYEDEFNQSISELNQKTTQSNNFNSKSVCYQLMLKYNREAAEIYV</sequence>
<dbReference type="EMBL" id="JAPFFF010000006">
    <property type="protein sequence ID" value="KAK8887682.1"/>
    <property type="molecule type" value="Genomic_DNA"/>
</dbReference>
<dbReference type="InterPro" id="IPR039852">
    <property type="entry name" value="CAND1/CAND2"/>
</dbReference>
<name>A0ABR2K9U2_9EUKA</name>
<dbReference type="InterPro" id="IPR011989">
    <property type="entry name" value="ARM-like"/>
</dbReference>